<dbReference type="AlphaFoldDB" id="A0A1Y1S6X4"/>
<accession>A0A1Y1S6X4</accession>
<comment type="caution">
    <text evidence="2">The sequence shown here is derived from an EMBL/GenBank/DDBJ whole genome shotgun (WGS) entry which is preliminary data.</text>
</comment>
<name>A0A1Y1S6X4_9MICR</name>
<evidence type="ECO:0000313" key="3">
    <source>
        <dbReference type="Proteomes" id="UP000192639"/>
    </source>
</evidence>
<keyword evidence="1" id="KW-0175">Coiled coil</keyword>
<dbReference type="EMBL" id="LWDP01000030">
    <property type="protein sequence ID" value="ORD94179.1"/>
    <property type="molecule type" value="Genomic_DNA"/>
</dbReference>
<evidence type="ECO:0000256" key="1">
    <source>
        <dbReference type="SAM" id="Coils"/>
    </source>
</evidence>
<sequence>MKVGNDELRKAREKKNELKTDLATTEASLKDAKTKNATVTANIDALKKEIAGLQTEINQNLADLQKQLEPLANFQVEKTRLQAKYEKIAVGFTPEELNEKEVEAIRLKEFEKDATLLTTQIDEM</sequence>
<reference evidence="2 3" key="1">
    <citation type="journal article" date="2017" name="Environ. Microbiol.">
        <title>Decay of the glycolytic pathway and adaptation to intranuclear parasitism within Enterocytozoonidae microsporidia.</title>
        <authorList>
            <person name="Wiredu Boakye D."/>
            <person name="Jaroenlak P."/>
            <person name="Prachumwat A."/>
            <person name="Williams T.A."/>
            <person name="Bateman K.S."/>
            <person name="Itsathitphaisarn O."/>
            <person name="Sritunyalucksana K."/>
            <person name="Paszkiewicz K.H."/>
            <person name="Moore K.A."/>
            <person name="Stentiford G.D."/>
            <person name="Williams B.A."/>
        </authorList>
    </citation>
    <scope>NUCLEOTIDE SEQUENCE [LARGE SCALE GENOMIC DNA]</scope>
    <source>
        <strain evidence="2 3">GB1</strain>
    </source>
</reference>
<evidence type="ECO:0000313" key="2">
    <source>
        <dbReference type="EMBL" id="ORD94179.1"/>
    </source>
</evidence>
<dbReference type="VEuPathDB" id="MicrosporidiaDB:ECANGB1_1065"/>
<proteinExistence type="predicted"/>
<organism evidence="2 3">
    <name type="scientific">Enterospora canceri</name>
    <dbReference type="NCBI Taxonomy" id="1081671"/>
    <lineage>
        <taxon>Eukaryota</taxon>
        <taxon>Fungi</taxon>
        <taxon>Fungi incertae sedis</taxon>
        <taxon>Microsporidia</taxon>
        <taxon>Enterocytozoonidae</taxon>
        <taxon>Enterospora</taxon>
    </lineage>
</organism>
<dbReference type="Proteomes" id="UP000192639">
    <property type="component" value="Unassembled WGS sequence"/>
</dbReference>
<feature type="coiled-coil region" evidence="1">
    <location>
        <begin position="1"/>
        <end position="63"/>
    </location>
</feature>
<keyword evidence="3" id="KW-1185">Reference proteome</keyword>
<protein>
    <submittedName>
        <fullName evidence="2">Uncharacterized protein</fullName>
    </submittedName>
</protein>
<gene>
    <name evidence="2" type="ORF">ECANGB1_1065</name>
</gene>